<evidence type="ECO:0000313" key="1">
    <source>
        <dbReference type="EMBL" id="GCD63872.1"/>
    </source>
</evidence>
<keyword evidence="2" id="KW-1185">Reference proteome</keyword>
<dbReference type="Proteomes" id="UP000287385">
    <property type="component" value="Unassembled WGS sequence"/>
</dbReference>
<sequence length="360" mass="39852">MSLKKRSAWVLTRIEDKTTPGIFSMLDGDVPPIPKNVDCALRRYTTSFTNIAEVPDNDCFPLKDSLVIWLESLTQEGRIPPHKYLDWEMNRIPSEAQKLLLENGIDALKFRRLDDSRTRLVIVDKTKVSEAKVNIYRAAPENILKNSLCSDLKTSPNLQIASGDGSIHNLSLAGQTLQNVCKDAADLELNNTRGSHILAMAIFKYLDIAGRLGGSGTSQPGISAIIDKQKGCPVWVMVNLDDKFIDYQGVGKISDISKRIFHGEFGEATNLTIRHGISPHSQVHSPVIEQAEVLSAKIISAMMTPEAFQTFCHIPSETEFTLLANTSQHQPTHSLERNELSIEKASVSPDQKQSLPVPNV</sequence>
<comment type="caution">
    <text evidence="1">The sequence shown here is derived from an EMBL/GenBank/DDBJ whole genome shotgun (WGS) entry which is preliminary data.</text>
</comment>
<protein>
    <submittedName>
        <fullName evidence="1">Uncharacterized protein</fullName>
    </submittedName>
</protein>
<accession>A0A401X7G2</accession>
<reference evidence="1 2" key="1">
    <citation type="submission" date="2016-06" db="EMBL/GenBank/DDBJ databases">
        <title>Acetobacter pasteurianus NBRC 3278 whole genome sequencing project.</title>
        <authorList>
            <person name="Matsutani M."/>
            <person name="Shiwa Y."/>
            <person name="Okamoto-Kainuma A."/>
            <person name="Ishikawa M."/>
            <person name="Koizumi Y."/>
            <person name="Yoshikawa H."/>
            <person name="Yakushi T."/>
            <person name="Matsushita K."/>
        </authorList>
    </citation>
    <scope>NUCLEOTIDE SEQUENCE [LARGE SCALE GENOMIC DNA]</scope>
    <source>
        <strain evidence="1 2">NBRC 3278</strain>
    </source>
</reference>
<name>A0A401X7G2_ACEPA</name>
<dbReference type="EMBL" id="BDEV01000129">
    <property type="protein sequence ID" value="GCD63872.1"/>
    <property type="molecule type" value="Genomic_DNA"/>
</dbReference>
<dbReference type="AlphaFoldDB" id="A0A401X7G2"/>
<gene>
    <name evidence="1" type="ORF">NBRC3278_2965</name>
</gene>
<organism evidence="1 2">
    <name type="scientific">Acetobacter pasteurianus NBRC 3278</name>
    <dbReference type="NCBI Taxonomy" id="1226660"/>
    <lineage>
        <taxon>Bacteria</taxon>
        <taxon>Pseudomonadati</taxon>
        <taxon>Pseudomonadota</taxon>
        <taxon>Alphaproteobacteria</taxon>
        <taxon>Acetobacterales</taxon>
        <taxon>Acetobacteraceae</taxon>
        <taxon>Acetobacter</taxon>
    </lineage>
</organism>
<evidence type="ECO:0000313" key="2">
    <source>
        <dbReference type="Proteomes" id="UP000287385"/>
    </source>
</evidence>
<proteinExistence type="predicted"/>